<evidence type="ECO:0000256" key="20">
    <source>
        <dbReference type="ARBA" id="ARBA00023154"/>
    </source>
</evidence>
<evidence type="ECO:0000256" key="19">
    <source>
        <dbReference type="ARBA" id="ARBA00023053"/>
    </source>
</evidence>
<comment type="pathway">
    <text evidence="5">Amino-acid biosynthesis; L-threonine biosynthesis; L-threonine from L-aspartate: step 1/5.</text>
</comment>
<evidence type="ECO:0000256" key="23">
    <source>
        <dbReference type="ARBA" id="ARBA00044938"/>
    </source>
</evidence>
<comment type="cofactor">
    <cofactor evidence="1">
        <name>a metal cation</name>
        <dbReference type="ChEBI" id="CHEBI:25213"/>
    </cofactor>
</comment>
<dbReference type="NCBIfam" id="NF006959">
    <property type="entry name" value="PRK09436.1"/>
    <property type="match status" value="1"/>
</dbReference>
<dbReference type="GO" id="GO:0005524">
    <property type="term" value="F:ATP binding"/>
    <property type="evidence" value="ECO:0007669"/>
    <property type="project" value="UniProtKB-KW"/>
</dbReference>
<dbReference type="InterPro" id="IPR036393">
    <property type="entry name" value="AceGlu_kinase-like_sf"/>
</dbReference>
<dbReference type="InterPro" id="IPR019811">
    <property type="entry name" value="HDH_CS"/>
</dbReference>
<dbReference type="UniPathway" id="UPA00051">
    <property type="reaction ID" value="UER00465"/>
</dbReference>
<protein>
    <recommendedName>
        <fullName evidence="26">ACT domain-containing protein</fullName>
    </recommendedName>
</protein>
<evidence type="ECO:0000256" key="8">
    <source>
        <dbReference type="ARBA" id="ARBA00011881"/>
    </source>
</evidence>
<dbReference type="PROSITE" id="PS51671">
    <property type="entry name" value="ACT"/>
    <property type="match status" value="1"/>
</dbReference>
<comment type="similarity">
    <text evidence="7">In the N-terminal section; belongs to the aspartokinase family.</text>
</comment>
<evidence type="ECO:0000256" key="21">
    <source>
        <dbReference type="ARBA" id="ARBA00023167"/>
    </source>
</evidence>
<dbReference type="FunFam" id="3.30.2130.10:FF:000001">
    <property type="entry name" value="Bifunctional aspartokinase/homoserine dehydrogenase"/>
    <property type="match status" value="1"/>
</dbReference>
<dbReference type="NCBIfam" id="TIGR00657">
    <property type="entry name" value="asp_kinases"/>
    <property type="match status" value="1"/>
</dbReference>
<evidence type="ECO:0000256" key="5">
    <source>
        <dbReference type="ARBA" id="ARBA00005139"/>
    </source>
</evidence>
<dbReference type="GO" id="GO:0009089">
    <property type="term" value="P:lysine biosynthetic process via diaminopimelate"/>
    <property type="evidence" value="ECO:0007669"/>
    <property type="project" value="UniProtKB-UniPathway"/>
</dbReference>
<dbReference type="UniPathway" id="UPA00034">
    <property type="reaction ID" value="UER00015"/>
</dbReference>
<dbReference type="GO" id="GO:0004072">
    <property type="term" value="F:aspartate kinase activity"/>
    <property type="evidence" value="ECO:0007669"/>
    <property type="project" value="UniProtKB-EC"/>
</dbReference>
<keyword evidence="16" id="KW-0521">NADP</keyword>
<keyword evidence="9" id="KW-0028">Amino-acid biosynthesis</keyword>
<dbReference type="FunFam" id="3.30.360.10:FF:000006">
    <property type="entry name" value="Bifunctional aspartokinase/homoserine dehydrogenase"/>
    <property type="match status" value="1"/>
</dbReference>
<dbReference type="GO" id="GO:0046872">
    <property type="term" value="F:metal ion binding"/>
    <property type="evidence" value="ECO:0007669"/>
    <property type="project" value="UniProtKB-KW"/>
</dbReference>
<dbReference type="Gene3D" id="3.40.1160.10">
    <property type="entry name" value="Acetylglutamate kinase-like"/>
    <property type="match status" value="1"/>
</dbReference>
<evidence type="ECO:0000256" key="6">
    <source>
        <dbReference type="ARBA" id="ARBA00007952"/>
    </source>
</evidence>
<dbReference type="InterPro" id="IPR054352">
    <property type="entry name" value="ACT_Aspartokinase"/>
</dbReference>
<dbReference type="SUPFAM" id="SSF55021">
    <property type="entry name" value="ACT-like"/>
    <property type="match status" value="2"/>
</dbReference>
<keyword evidence="15" id="KW-0067">ATP-binding</keyword>
<name>A0A381QNE0_9ZZZZ</name>
<organism evidence="27">
    <name type="scientific">marine metagenome</name>
    <dbReference type="NCBI Taxonomy" id="408172"/>
    <lineage>
        <taxon>unclassified sequences</taxon>
        <taxon>metagenomes</taxon>
        <taxon>ecological metagenomes</taxon>
    </lineage>
</organism>
<evidence type="ECO:0000256" key="25">
    <source>
        <dbReference type="ARBA" id="ARBA00048841"/>
    </source>
</evidence>
<comment type="pathway">
    <text evidence="4">Amino-acid biosynthesis; L-methionine biosynthesis via de novo pathway; L-homoserine from L-aspartate: step 3/3.</text>
</comment>
<keyword evidence="22" id="KW-0511">Multifunctional enzyme</keyword>
<evidence type="ECO:0000256" key="11">
    <source>
        <dbReference type="ARBA" id="ARBA00022697"/>
    </source>
</evidence>
<keyword evidence="20" id="KW-0457">Lysine biosynthesis</keyword>
<dbReference type="InterPro" id="IPR011147">
    <property type="entry name" value="Bifunc_Aspkin/hSer_DH"/>
</dbReference>
<dbReference type="GO" id="GO:0050661">
    <property type="term" value="F:NADP binding"/>
    <property type="evidence" value="ECO:0007669"/>
    <property type="project" value="InterPro"/>
</dbReference>
<comment type="catalytic activity">
    <reaction evidence="25">
        <text>L-homoserine + NADP(+) = L-aspartate 4-semialdehyde + NADPH + H(+)</text>
        <dbReference type="Rhea" id="RHEA:15761"/>
        <dbReference type="ChEBI" id="CHEBI:15378"/>
        <dbReference type="ChEBI" id="CHEBI:57476"/>
        <dbReference type="ChEBI" id="CHEBI:57783"/>
        <dbReference type="ChEBI" id="CHEBI:58349"/>
        <dbReference type="ChEBI" id="CHEBI:537519"/>
        <dbReference type="EC" id="1.1.1.3"/>
    </reaction>
    <physiologicalReaction direction="right-to-left" evidence="25">
        <dbReference type="Rhea" id="RHEA:15763"/>
    </physiologicalReaction>
</comment>
<dbReference type="Gene3D" id="3.30.2130.10">
    <property type="entry name" value="VC0802-like"/>
    <property type="match status" value="1"/>
</dbReference>
<comment type="pathway">
    <text evidence="3">Amino-acid biosynthesis; L-threonine biosynthesis; L-threonine from L-aspartate: step 3/5.</text>
</comment>
<dbReference type="InterPro" id="IPR045865">
    <property type="entry name" value="ACT-like_dom_sf"/>
</dbReference>
<dbReference type="InterPro" id="IPR002912">
    <property type="entry name" value="ACT_dom"/>
</dbReference>
<evidence type="ECO:0000256" key="1">
    <source>
        <dbReference type="ARBA" id="ARBA00001920"/>
    </source>
</evidence>
<comment type="similarity">
    <text evidence="6">In the C-terminal section; belongs to the homoserine dehydrogenase family.</text>
</comment>
<reference evidence="27" key="1">
    <citation type="submission" date="2018-05" db="EMBL/GenBank/DDBJ databases">
        <authorList>
            <person name="Lanie J.A."/>
            <person name="Ng W.-L."/>
            <person name="Kazmierczak K.M."/>
            <person name="Andrzejewski T.M."/>
            <person name="Davidsen T.M."/>
            <person name="Wayne K.J."/>
            <person name="Tettelin H."/>
            <person name="Glass J.I."/>
            <person name="Rusch D."/>
            <person name="Podicherti R."/>
            <person name="Tsui H.-C.T."/>
            <person name="Winkler M.E."/>
        </authorList>
    </citation>
    <scope>NUCLEOTIDE SEQUENCE</scope>
</reference>
<dbReference type="PROSITE" id="PS01042">
    <property type="entry name" value="HOMOSER_DHGENASE"/>
    <property type="match status" value="1"/>
</dbReference>
<dbReference type="EMBL" id="UINC01001409">
    <property type="protein sequence ID" value="SUZ79999.1"/>
    <property type="molecule type" value="Genomic_DNA"/>
</dbReference>
<dbReference type="CDD" id="cd04922">
    <property type="entry name" value="ACT_AKi-HSDH-ThrA_2"/>
    <property type="match status" value="1"/>
</dbReference>
<dbReference type="SUPFAM" id="SSF51735">
    <property type="entry name" value="NAD(P)-binding Rossmann-fold domains"/>
    <property type="match status" value="1"/>
</dbReference>
<dbReference type="InterPro" id="IPR001342">
    <property type="entry name" value="HDH_cat"/>
</dbReference>
<evidence type="ECO:0000256" key="15">
    <source>
        <dbReference type="ARBA" id="ARBA00022840"/>
    </source>
</evidence>
<dbReference type="Gene3D" id="3.40.50.720">
    <property type="entry name" value="NAD(P)-binding Rossmann-like Domain"/>
    <property type="match status" value="1"/>
</dbReference>
<dbReference type="AlphaFoldDB" id="A0A381QNE0"/>
<dbReference type="CDD" id="cd04921">
    <property type="entry name" value="ACT_AKi-HSDH-ThrA-like_1"/>
    <property type="match status" value="1"/>
</dbReference>
<dbReference type="SUPFAM" id="SSF53633">
    <property type="entry name" value="Carbamate kinase-like"/>
    <property type="match status" value="1"/>
</dbReference>
<dbReference type="Pfam" id="PF22468">
    <property type="entry name" value="ACT_9"/>
    <property type="match status" value="2"/>
</dbReference>
<dbReference type="InterPro" id="IPR036291">
    <property type="entry name" value="NAD(P)-bd_dom_sf"/>
</dbReference>
<proteinExistence type="inferred from homology"/>
<dbReference type="Gene3D" id="3.30.360.10">
    <property type="entry name" value="Dihydrodipicolinate Reductase, domain 2"/>
    <property type="match status" value="1"/>
</dbReference>
<sequence>MEVIHGLSKIENQSPLLSFLKQQLNELETILEAVSTIDEITKKTISTVLSFGEILSSKLIYEILKERGNDISYVDSRKIIFTKYHNDNEIVDEEKTGIAVSNNLDLIETKIILMPGFIATDCNSEISNLGRGGSDYTASIIANYTNSKVLEIWTDVSGVFSANPKIVKNSRPIESLSYKEAMELSFFGAKVLYFPSLQPLIEKNIPAYIKNTFDPNAIGTCISNSTKSEKENTVKGISHIENISLINFEGSGMVGVPGFSKRFFEALSQKGVNVIMITQASSEFSICIAVNESDANTAKNLIDKEFEYEISQNKINECQIENSLSNIAIVGDNMKSKKGVSGKLFSTLGNNNINIRAIAQGASERNISIIIDEKDNIKALNSLHEAFFENNCKNVHLFITGVGNVGSNLIKQIFDQKKSLEENLRLKLKVMGLSNSKKMILSDTEIDLNDWKSKLDSSDLSSNNDQFLNFSINQNLRNSIFIDNTANADVAINYNNFLKNGIGVVTCNKIACSDNLEKYLELKSLSRNHNSPFLYETNVGAALPIINTLNNLINSGDRITKIEAILSGTLNFIFNNFNKENSFYEVVNKAVDLGYTEPDPKIDLCGIDVSRKILILARESGKKMEFSDVQNEMFLPKESIESNSKEEFLKSLKDNNDHFNQILNKAIEKRSRLKYVACLENGEASVGLKAVKEDHPFYNIEGSDNITVFHTDRYKDSPLVVKGAGAGGEFTASGVFADIIKASEK</sequence>
<comment type="function">
    <text evidence="23">Bifunctional aspartate kinase and homoserine dehydrogenase that catalyzes the first and the third steps toward the synthesis of lysine, methionine and threonine from aspartate.</text>
</comment>
<evidence type="ECO:0000256" key="13">
    <source>
        <dbReference type="ARBA" id="ARBA00022741"/>
    </source>
</evidence>
<accession>A0A381QNE0</accession>
<evidence type="ECO:0000256" key="22">
    <source>
        <dbReference type="ARBA" id="ARBA00023268"/>
    </source>
</evidence>
<dbReference type="PANTHER" id="PTHR43070">
    <property type="match status" value="1"/>
</dbReference>
<evidence type="ECO:0000256" key="24">
    <source>
        <dbReference type="ARBA" id="ARBA00048561"/>
    </source>
</evidence>
<dbReference type="SUPFAM" id="SSF55347">
    <property type="entry name" value="Glyceraldehyde-3-phosphate dehydrogenase-like, C-terminal domain"/>
    <property type="match status" value="1"/>
</dbReference>
<keyword evidence="11" id="KW-0791">Threonine biosynthesis</keyword>
<evidence type="ECO:0000256" key="7">
    <source>
        <dbReference type="ARBA" id="ARBA00010046"/>
    </source>
</evidence>
<evidence type="ECO:0000259" key="26">
    <source>
        <dbReference type="PROSITE" id="PS51671"/>
    </source>
</evidence>
<dbReference type="InterPro" id="IPR005106">
    <property type="entry name" value="Asp/hSer_DH_NAD-bd"/>
</dbReference>
<comment type="subunit">
    <text evidence="8">Homotetramer.</text>
</comment>
<keyword evidence="14" id="KW-0418">Kinase</keyword>
<dbReference type="InterPro" id="IPR001048">
    <property type="entry name" value="Asp/Glu/Uridylate_kinase"/>
</dbReference>
<feature type="domain" description="ACT" evidence="26">
    <location>
        <begin position="329"/>
        <end position="407"/>
    </location>
</feature>
<dbReference type="PANTHER" id="PTHR43070:SF3">
    <property type="entry name" value="HOMOSERINE DEHYDROGENASE"/>
    <property type="match status" value="1"/>
</dbReference>
<evidence type="ECO:0000313" key="27">
    <source>
        <dbReference type="EMBL" id="SUZ79999.1"/>
    </source>
</evidence>
<evidence type="ECO:0000256" key="18">
    <source>
        <dbReference type="ARBA" id="ARBA00023027"/>
    </source>
</evidence>
<dbReference type="UniPathway" id="UPA00050">
    <property type="reaction ID" value="UER00063"/>
</dbReference>
<dbReference type="PIRSF" id="PIRSF000727">
    <property type="entry name" value="ThrA"/>
    <property type="match status" value="1"/>
</dbReference>
<keyword evidence="18" id="KW-0520">NAD</keyword>
<evidence type="ECO:0000256" key="4">
    <source>
        <dbReference type="ARBA" id="ARBA00005062"/>
    </source>
</evidence>
<keyword evidence="19" id="KW-0915">Sodium</keyword>
<evidence type="ECO:0000256" key="2">
    <source>
        <dbReference type="ARBA" id="ARBA00004986"/>
    </source>
</evidence>
<keyword evidence="10" id="KW-0808">Transferase</keyword>
<comment type="catalytic activity">
    <reaction evidence="24">
        <text>L-aspartate + ATP = 4-phospho-L-aspartate + ADP</text>
        <dbReference type="Rhea" id="RHEA:23776"/>
        <dbReference type="ChEBI" id="CHEBI:29991"/>
        <dbReference type="ChEBI" id="CHEBI:30616"/>
        <dbReference type="ChEBI" id="CHEBI:57535"/>
        <dbReference type="ChEBI" id="CHEBI:456216"/>
        <dbReference type="EC" id="2.7.2.4"/>
    </reaction>
    <physiologicalReaction direction="left-to-right" evidence="24">
        <dbReference type="Rhea" id="RHEA:23777"/>
    </physiologicalReaction>
</comment>
<keyword evidence="17" id="KW-0560">Oxidoreductase</keyword>
<dbReference type="GO" id="GO:0009088">
    <property type="term" value="P:threonine biosynthetic process"/>
    <property type="evidence" value="ECO:0007669"/>
    <property type="project" value="UniProtKB-UniPathway"/>
</dbReference>
<evidence type="ECO:0000256" key="14">
    <source>
        <dbReference type="ARBA" id="ARBA00022777"/>
    </source>
</evidence>
<evidence type="ECO:0000256" key="12">
    <source>
        <dbReference type="ARBA" id="ARBA00022723"/>
    </source>
</evidence>
<dbReference type="InterPro" id="IPR001341">
    <property type="entry name" value="Asp_kinase"/>
</dbReference>
<keyword evidence="21" id="KW-0486">Methionine biosynthesis</keyword>
<evidence type="ECO:0000256" key="10">
    <source>
        <dbReference type="ARBA" id="ARBA00022679"/>
    </source>
</evidence>
<dbReference type="Pfam" id="PF00696">
    <property type="entry name" value="AA_kinase"/>
    <property type="match status" value="1"/>
</dbReference>
<dbReference type="InterPro" id="IPR049638">
    <property type="entry name" value="AK-HD"/>
</dbReference>
<dbReference type="GO" id="GO:0004412">
    <property type="term" value="F:homoserine dehydrogenase activity"/>
    <property type="evidence" value="ECO:0007669"/>
    <property type="project" value="UniProtKB-EC"/>
</dbReference>
<dbReference type="Pfam" id="PF00742">
    <property type="entry name" value="Homoserine_dh"/>
    <property type="match status" value="1"/>
</dbReference>
<dbReference type="Pfam" id="PF03447">
    <property type="entry name" value="NAD_binding_3"/>
    <property type="match status" value="1"/>
</dbReference>
<dbReference type="GO" id="GO:0009086">
    <property type="term" value="P:methionine biosynthetic process"/>
    <property type="evidence" value="ECO:0007669"/>
    <property type="project" value="UniProtKB-KW"/>
</dbReference>
<keyword evidence="13" id="KW-0547">Nucleotide-binding</keyword>
<gene>
    <name evidence="27" type="ORF">METZ01_LOCUS32853</name>
</gene>
<evidence type="ECO:0000256" key="3">
    <source>
        <dbReference type="ARBA" id="ARBA00005056"/>
    </source>
</evidence>
<comment type="pathway">
    <text evidence="2">Amino-acid biosynthesis; L-methionine biosynthesis via de novo pathway; L-homoserine from L-aspartate: step 1/3.</text>
</comment>
<evidence type="ECO:0000256" key="9">
    <source>
        <dbReference type="ARBA" id="ARBA00022605"/>
    </source>
</evidence>
<evidence type="ECO:0000256" key="16">
    <source>
        <dbReference type="ARBA" id="ARBA00022857"/>
    </source>
</evidence>
<evidence type="ECO:0000256" key="17">
    <source>
        <dbReference type="ARBA" id="ARBA00023002"/>
    </source>
</evidence>
<keyword evidence="12" id="KW-0479">Metal-binding</keyword>